<comment type="similarity">
    <text evidence="1">Belongs to the UPF0045 family.</text>
</comment>
<evidence type="ECO:0000259" key="2">
    <source>
        <dbReference type="Pfam" id="PF01910"/>
    </source>
</evidence>
<keyword evidence="4" id="KW-1185">Reference proteome</keyword>
<dbReference type="Gene3D" id="3.30.70.930">
    <property type="match status" value="1"/>
</dbReference>
<dbReference type="InterPro" id="IPR002767">
    <property type="entry name" value="Thiamine_BP"/>
</dbReference>
<dbReference type="EMBL" id="CP020814">
    <property type="protein sequence ID" value="ARK30166.1"/>
    <property type="molecule type" value="Genomic_DNA"/>
</dbReference>
<evidence type="ECO:0000313" key="4">
    <source>
        <dbReference type="Proteomes" id="UP000193006"/>
    </source>
</evidence>
<reference evidence="3 4" key="1">
    <citation type="submission" date="2017-04" db="EMBL/GenBank/DDBJ databases">
        <title>Bacillus krulwichiae AM31D Genome sequencing and assembly.</title>
        <authorList>
            <person name="Krulwich T.A."/>
            <person name="Anastor L."/>
            <person name="Ehrlich R."/>
            <person name="Ehrlich G.D."/>
            <person name="Janto B."/>
        </authorList>
    </citation>
    <scope>NUCLEOTIDE SEQUENCE [LARGE SCALE GENOMIC DNA]</scope>
    <source>
        <strain evidence="3 4">AM31D</strain>
    </source>
</reference>
<name>A0A1X9M9T8_9BACI</name>
<dbReference type="SUPFAM" id="SSF89957">
    <property type="entry name" value="MTH1187/YkoF-like"/>
    <property type="match status" value="1"/>
</dbReference>
<proteinExistence type="inferred from homology"/>
<dbReference type="Pfam" id="PF01910">
    <property type="entry name" value="Thiamine_BP"/>
    <property type="match status" value="1"/>
</dbReference>
<dbReference type="AlphaFoldDB" id="A0A1X9M9T8"/>
<evidence type="ECO:0000256" key="1">
    <source>
        <dbReference type="ARBA" id="ARBA00010272"/>
    </source>
</evidence>
<dbReference type="PANTHER" id="PTHR33777:SF1">
    <property type="entry name" value="UPF0045 PROTEIN ECM15"/>
    <property type="match status" value="1"/>
</dbReference>
<dbReference type="InterPro" id="IPR051614">
    <property type="entry name" value="UPF0045_domain"/>
</dbReference>
<gene>
    <name evidence="3" type="ORF">BkAM31D_10050</name>
</gene>
<dbReference type="STRING" id="199441.BkAM31D_10050"/>
<evidence type="ECO:0000313" key="3">
    <source>
        <dbReference type="EMBL" id="ARK30166.1"/>
    </source>
</evidence>
<sequence length="95" mass="10131">MTATVAAGFQVLPDGRDVNTDGMISEIIEVVKDSGLTYAVGPMETVVEGNLHEVFDVIQKAQQVGINTGATECITNIKIHYKPDGVSIGDKLLKN</sequence>
<dbReference type="Proteomes" id="UP000193006">
    <property type="component" value="Chromosome"/>
</dbReference>
<dbReference type="PANTHER" id="PTHR33777">
    <property type="entry name" value="UPF0045 PROTEIN ECM15"/>
    <property type="match status" value="1"/>
</dbReference>
<dbReference type="KEGG" id="bkw:BkAM31D_10050"/>
<protein>
    <recommendedName>
        <fullName evidence="2">Thiamine-binding protein domain-containing protein</fullName>
    </recommendedName>
</protein>
<dbReference type="InterPro" id="IPR029756">
    <property type="entry name" value="MTH1187/YkoF-like"/>
</dbReference>
<organism evidence="3 4">
    <name type="scientific">Halalkalibacter krulwichiae</name>
    <dbReference type="NCBI Taxonomy" id="199441"/>
    <lineage>
        <taxon>Bacteria</taxon>
        <taxon>Bacillati</taxon>
        <taxon>Bacillota</taxon>
        <taxon>Bacilli</taxon>
        <taxon>Bacillales</taxon>
        <taxon>Bacillaceae</taxon>
        <taxon>Halalkalibacter</taxon>
    </lineage>
</organism>
<accession>A0A1X9M9T8</accession>
<feature type="domain" description="Thiamine-binding protein" evidence="2">
    <location>
        <begin position="8"/>
        <end position="92"/>
    </location>
</feature>
<dbReference type="GO" id="GO:0005829">
    <property type="term" value="C:cytosol"/>
    <property type="evidence" value="ECO:0007669"/>
    <property type="project" value="TreeGrafter"/>
</dbReference>
<dbReference type="RefSeq" id="WP_066161118.1">
    <property type="nucleotide sequence ID" value="NZ_CP020814.1"/>
</dbReference>